<dbReference type="Pfam" id="PF00672">
    <property type="entry name" value="HAMP"/>
    <property type="match status" value="1"/>
</dbReference>
<reference evidence="7 8" key="1">
    <citation type="submission" date="2020-10" db="EMBL/GenBank/DDBJ databases">
        <authorList>
            <person name="Peeters C."/>
        </authorList>
    </citation>
    <scope>NUCLEOTIDE SEQUENCE [LARGE SCALE GENOMIC DNA]</scope>
    <source>
        <strain evidence="7 8">LMG 28140</strain>
    </source>
</reference>
<dbReference type="Gene3D" id="1.10.287.950">
    <property type="entry name" value="Methyl-accepting chemotaxis protein"/>
    <property type="match status" value="1"/>
</dbReference>
<dbReference type="InterPro" id="IPR024478">
    <property type="entry name" value="HlyB_4HB_MCP"/>
</dbReference>
<dbReference type="SMART" id="SM00304">
    <property type="entry name" value="HAMP"/>
    <property type="match status" value="1"/>
</dbReference>
<keyword evidence="1" id="KW-0488">Methylation</keyword>
<dbReference type="InterPro" id="IPR003660">
    <property type="entry name" value="HAMP_dom"/>
</dbReference>
<keyword evidence="4" id="KW-0812">Transmembrane</keyword>
<dbReference type="PANTHER" id="PTHR43531">
    <property type="entry name" value="PROTEIN ICFG"/>
    <property type="match status" value="1"/>
</dbReference>
<dbReference type="Pfam" id="PF00015">
    <property type="entry name" value="MCPsignal"/>
    <property type="match status" value="1"/>
</dbReference>
<dbReference type="PROSITE" id="PS50111">
    <property type="entry name" value="CHEMOTAXIS_TRANSDUC_2"/>
    <property type="match status" value="1"/>
</dbReference>
<evidence type="ECO:0000256" key="4">
    <source>
        <dbReference type="SAM" id="Phobius"/>
    </source>
</evidence>
<evidence type="ECO:0000259" key="5">
    <source>
        <dbReference type="PROSITE" id="PS50111"/>
    </source>
</evidence>
<dbReference type="InterPro" id="IPR004089">
    <property type="entry name" value="MCPsignal_dom"/>
</dbReference>
<accession>A0ABN7I9Q6</accession>
<keyword evidence="8" id="KW-1185">Reference proteome</keyword>
<dbReference type="InterPro" id="IPR004090">
    <property type="entry name" value="Chemotax_Me-accpt_rcpt"/>
</dbReference>
<gene>
    <name evidence="7" type="ORF">LMG28140_06061</name>
</gene>
<proteinExistence type="inferred from homology"/>
<protein>
    <recommendedName>
        <fullName evidence="9">Methyl-accepting chemotaxis sensory transducer</fullName>
    </recommendedName>
</protein>
<evidence type="ECO:0000259" key="6">
    <source>
        <dbReference type="PROSITE" id="PS50885"/>
    </source>
</evidence>
<keyword evidence="4" id="KW-0472">Membrane</keyword>
<keyword evidence="3" id="KW-0807">Transducer</keyword>
<evidence type="ECO:0000313" key="7">
    <source>
        <dbReference type="EMBL" id="CAD6557080.1"/>
    </source>
</evidence>
<dbReference type="SUPFAM" id="SSF58104">
    <property type="entry name" value="Methyl-accepting chemotaxis protein (MCP) signaling domain"/>
    <property type="match status" value="1"/>
</dbReference>
<evidence type="ECO:0000313" key="8">
    <source>
        <dbReference type="Proteomes" id="UP000598032"/>
    </source>
</evidence>
<comment type="caution">
    <text evidence="7">The sequence shown here is derived from an EMBL/GenBank/DDBJ whole genome shotgun (WGS) entry which is preliminary data.</text>
</comment>
<dbReference type="InterPro" id="IPR051310">
    <property type="entry name" value="MCP_chemotaxis"/>
</dbReference>
<dbReference type="Pfam" id="PF12729">
    <property type="entry name" value="4HB_MCP_1"/>
    <property type="match status" value="1"/>
</dbReference>
<evidence type="ECO:0008006" key="9">
    <source>
        <dbReference type="Google" id="ProtNLM"/>
    </source>
</evidence>
<dbReference type="CDD" id="cd06225">
    <property type="entry name" value="HAMP"/>
    <property type="match status" value="1"/>
</dbReference>
<feature type="domain" description="Methyl-accepting transducer" evidence="5">
    <location>
        <begin position="312"/>
        <end position="541"/>
    </location>
</feature>
<dbReference type="InterPro" id="IPR047347">
    <property type="entry name" value="YvaQ-like_sensor"/>
</dbReference>
<comment type="similarity">
    <text evidence="2">Belongs to the methyl-accepting chemotaxis (MCP) protein family.</text>
</comment>
<dbReference type="EMBL" id="CAJHCP010000017">
    <property type="protein sequence ID" value="CAD6557080.1"/>
    <property type="molecule type" value="Genomic_DNA"/>
</dbReference>
<evidence type="ECO:0000256" key="2">
    <source>
        <dbReference type="ARBA" id="ARBA00029447"/>
    </source>
</evidence>
<name>A0ABN7I9Q6_9BURK</name>
<dbReference type="CDD" id="cd11386">
    <property type="entry name" value="MCP_signal"/>
    <property type="match status" value="1"/>
</dbReference>
<dbReference type="PROSITE" id="PS50885">
    <property type="entry name" value="HAMP"/>
    <property type="match status" value="1"/>
</dbReference>
<organism evidence="7 8">
    <name type="scientific">Paraburkholderia metrosideri</name>
    <dbReference type="NCBI Taxonomy" id="580937"/>
    <lineage>
        <taxon>Bacteria</taxon>
        <taxon>Pseudomonadati</taxon>
        <taxon>Pseudomonadota</taxon>
        <taxon>Betaproteobacteria</taxon>
        <taxon>Burkholderiales</taxon>
        <taxon>Burkholderiaceae</taxon>
        <taxon>Paraburkholderia</taxon>
    </lineage>
</organism>
<dbReference type="PANTHER" id="PTHR43531:SF14">
    <property type="entry name" value="METHYL-ACCEPTING CHEMOTAXIS PROTEIN I-RELATED"/>
    <property type="match status" value="1"/>
</dbReference>
<dbReference type="SMART" id="SM00283">
    <property type="entry name" value="MA"/>
    <property type="match status" value="1"/>
</dbReference>
<dbReference type="PRINTS" id="PR00260">
    <property type="entry name" value="CHEMTRNSDUCR"/>
</dbReference>
<dbReference type="Proteomes" id="UP000598032">
    <property type="component" value="Unassembled WGS sequence"/>
</dbReference>
<feature type="transmembrane region" description="Helical" evidence="4">
    <location>
        <begin position="234"/>
        <end position="253"/>
    </location>
</feature>
<sequence>MEITAQGRHLFGGHIDAPCPDLRVHTNAVHVSLLEKKIVTFKHFTIKSKLIAGFGMLSLIVVAVSGLSLKALSDSTDGFTSFVHGINARAEVAAQIRTAVDRRAIAARNLVLVTTPQDVAVEKADVMRAHEDVQTNLKKLNDMLASATDTSEKARSLAAEINHVEASYGPVATDIVNLALTNRRDEAIVKMDNQCRPLLAALIRATDAYADYTHSRQEQLINDYAAHYENERNLLIAICLIAVALAIGACVLITRSVTGPMRLAIDVARTVSQGDLRTRINVDSNDETGKLLGALREMTERLTAIVTRVRDSSVNIAGAAREIAAGNMDLSQRTEQQAASLQETASSMEELTSTVKQNADNAQQGSTLAANASTVAQKGSHVVGQVVETMQEISESSTKIADITGIIEGIAFQTNILALNAAVEAARAGEQGRGFAVVASEVRSLAQRSSSAAKEIKDLIANSVGKIRDGSALASEAGKTMGEVTVAVARVTDIMAEIAAASSEQSRGIEQVNVAITQMDNVTQQNAALVEEAAAASRSMEDQGAQLNEVVAFFRVVEGGGLGTGGGGSREEVVRVEGGGVRATAALGAASVSAASAASVASAASARRGGRVSSAPAVALAGPATARVSADDGWDRF</sequence>
<evidence type="ECO:0000256" key="1">
    <source>
        <dbReference type="ARBA" id="ARBA00022481"/>
    </source>
</evidence>
<evidence type="ECO:0000256" key="3">
    <source>
        <dbReference type="PROSITE-ProRule" id="PRU00284"/>
    </source>
</evidence>
<feature type="transmembrane region" description="Helical" evidence="4">
    <location>
        <begin position="50"/>
        <end position="69"/>
    </location>
</feature>
<keyword evidence="4" id="KW-1133">Transmembrane helix</keyword>
<dbReference type="CDD" id="cd19411">
    <property type="entry name" value="MCP2201-like_sensor"/>
    <property type="match status" value="1"/>
</dbReference>
<feature type="domain" description="HAMP" evidence="6">
    <location>
        <begin position="255"/>
        <end position="307"/>
    </location>
</feature>